<sequence length="55" mass="6748">MKRNTTPAPAQIMTRLPRAFTRILCSCCPRRMRRRYQRAFRCKPNLVQQRKRPMR</sequence>
<dbReference type="GeneID" id="100116155"/>
<reference evidence="1" key="1">
    <citation type="submission" date="2021-01" db="UniProtKB">
        <authorList>
            <consortium name="EnsemblMetazoa"/>
        </authorList>
    </citation>
    <scope>IDENTIFICATION</scope>
</reference>
<proteinExistence type="predicted"/>
<dbReference type="AlphaFoldDB" id="A0A7M7QJU4"/>
<dbReference type="RefSeq" id="XP_031787959.1">
    <property type="nucleotide sequence ID" value="XM_031932099.1"/>
</dbReference>
<keyword evidence="2" id="KW-1185">Reference proteome</keyword>
<dbReference type="EnsemblMetazoa" id="XM_031932099">
    <property type="protein sequence ID" value="XP_031787959"/>
    <property type="gene ID" value="GeneID_100116155"/>
</dbReference>
<name>A0A7M7QJU4_NASVI</name>
<evidence type="ECO:0000313" key="2">
    <source>
        <dbReference type="Proteomes" id="UP000002358"/>
    </source>
</evidence>
<evidence type="ECO:0000313" key="1">
    <source>
        <dbReference type="EnsemblMetazoa" id="XP_031787959"/>
    </source>
</evidence>
<dbReference type="Proteomes" id="UP000002358">
    <property type="component" value="Unassembled WGS sequence"/>
</dbReference>
<protein>
    <submittedName>
        <fullName evidence="1">Uncharacterized protein</fullName>
    </submittedName>
</protein>
<organism evidence="1 2">
    <name type="scientific">Nasonia vitripennis</name>
    <name type="common">Parasitic wasp</name>
    <dbReference type="NCBI Taxonomy" id="7425"/>
    <lineage>
        <taxon>Eukaryota</taxon>
        <taxon>Metazoa</taxon>
        <taxon>Ecdysozoa</taxon>
        <taxon>Arthropoda</taxon>
        <taxon>Hexapoda</taxon>
        <taxon>Insecta</taxon>
        <taxon>Pterygota</taxon>
        <taxon>Neoptera</taxon>
        <taxon>Endopterygota</taxon>
        <taxon>Hymenoptera</taxon>
        <taxon>Apocrita</taxon>
        <taxon>Proctotrupomorpha</taxon>
        <taxon>Chalcidoidea</taxon>
        <taxon>Pteromalidae</taxon>
        <taxon>Pteromalinae</taxon>
        <taxon>Nasonia</taxon>
    </lineage>
</organism>
<accession>A0A7M7QJU4</accession>
<dbReference type="CTD" id="43484"/>